<comment type="caution">
    <text evidence="2">The sequence shown here is derived from an EMBL/GenBank/DDBJ whole genome shotgun (WGS) entry which is preliminary data.</text>
</comment>
<evidence type="ECO:0000313" key="3">
    <source>
        <dbReference type="Proteomes" id="UP001066276"/>
    </source>
</evidence>
<name>A0AAV7W1U7_PLEWA</name>
<accession>A0AAV7W1U7</accession>
<evidence type="ECO:0000313" key="2">
    <source>
        <dbReference type="EMBL" id="KAJ1207948.1"/>
    </source>
</evidence>
<proteinExistence type="predicted"/>
<evidence type="ECO:0000256" key="1">
    <source>
        <dbReference type="SAM" id="MobiDB-lite"/>
    </source>
</evidence>
<organism evidence="2 3">
    <name type="scientific">Pleurodeles waltl</name>
    <name type="common">Iberian ribbed newt</name>
    <dbReference type="NCBI Taxonomy" id="8319"/>
    <lineage>
        <taxon>Eukaryota</taxon>
        <taxon>Metazoa</taxon>
        <taxon>Chordata</taxon>
        <taxon>Craniata</taxon>
        <taxon>Vertebrata</taxon>
        <taxon>Euteleostomi</taxon>
        <taxon>Amphibia</taxon>
        <taxon>Batrachia</taxon>
        <taxon>Caudata</taxon>
        <taxon>Salamandroidea</taxon>
        <taxon>Salamandridae</taxon>
        <taxon>Pleurodelinae</taxon>
        <taxon>Pleurodeles</taxon>
    </lineage>
</organism>
<keyword evidence="3" id="KW-1185">Reference proteome</keyword>
<dbReference type="Proteomes" id="UP001066276">
    <property type="component" value="Chromosome 1_2"/>
</dbReference>
<dbReference type="EMBL" id="JANPWB010000002">
    <property type="protein sequence ID" value="KAJ1207948.1"/>
    <property type="molecule type" value="Genomic_DNA"/>
</dbReference>
<sequence length="142" mass="15146">MAKPSRGLWDSVPCTFTPGGLEDEAQAGGYTLGPLNLNWQGKASPSPVDSQPLHGAARWRKGVATLGPGEAWSGLVNSAMQVKPPWALWDSSQGVMPHGELEDKAQYRYLPPQTLAQSPHWAPEHDLVGEASTGQPGDLNVP</sequence>
<reference evidence="2" key="1">
    <citation type="journal article" date="2022" name="bioRxiv">
        <title>Sequencing and chromosome-scale assembly of the giantPleurodeles waltlgenome.</title>
        <authorList>
            <person name="Brown T."/>
            <person name="Elewa A."/>
            <person name="Iarovenko S."/>
            <person name="Subramanian E."/>
            <person name="Araus A.J."/>
            <person name="Petzold A."/>
            <person name="Susuki M."/>
            <person name="Suzuki K.-i.T."/>
            <person name="Hayashi T."/>
            <person name="Toyoda A."/>
            <person name="Oliveira C."/>
            <person name="Osipova E."/>
            <person name="Leigh N.D."/>
            <person name="Simon A."/>
            <person name="Yun M.H."/>
        </authorList>
    </citation>
    <scope>NUCLEOTIDE SEQUENCE</scope>
    <source>
        <strain evidence="2">20211129_DDA</strain>
        <tissue evidence="2">Liver</tissue>
    </source>
</reference>
<dbReference type="AlphaFoldDB" id="A0AAV7W1U7"/>
<protein>
    <submittedName>
        <fullName evidence="2">Uncharacterized protein</fullName>
    </submittedName>
</protein>
<gene>
    <name evidence="2" type="ORF">NDU88_003338</name>
</gene>
<feature type="region of interest" description="Disordered" evidence="1">
    <location>
        <begin position="116"/>
        <end position="142"/>
    </location>
</feature>